<reference evidence="8" key="2">
    <citation type="submission" date="2015-01" db="EMBL/GenBank/DDBJ databases">
        <title>Evolutionary Origins and Diversification of the Mycorrhizal Mutualists.</title>
        <authorList>
            <consortium name="DOE Joint Genome Institute"/>
            <consortium name="Mycorrhizal Genomics Consortium"/>
            <person name="Kohler A."/>
            <person name="Kuo A."/>
            <person name="Nagy L.G."/>
            <person name="Floudas D."/>
            <person name="Copeland A."/>
            <person name="Barry K.W."/>
            <person name="Cichocki N."/>
            <person name="Veneault-Fourrey C."/>
            <person name="LaButti K."/>
            <person name="Lindquist E.A."/>
            <person name="Lipzen A."/>
            <person name="Lundell T."/>
            <person name="Morin E."/>
            <person name="Murat C."/>
            <person name="Riley R."/>
            <person name="Ohm R."/>
            <person name="Sun H."/>
            <person name="Tunlid A."/>
            <person name="Henrissat B."/>
            <person name="Grigoriev I.V."/>
            <person name="Hibbett D.S."/>
            <person name="Martin F."/>
        </authorList>
    </citation>
    <scope>NUCLEOTIDE SEQUENCE [LARGE SCALE GENOMIC DNA]</scope>
    <source>
        <strain evidence="8">MUT 4182</strain>
    </source>
</reference>
<dbReference type="HOGENOM" id="CLU_010089_2_0_1"/>
<dbReference type="InterPro" id="IPR037217">
    <property type="entry name" value="Trp/Indoleamine_2_3_dOase-like"/>
</dbReference>
<feature type="compositionally biased region" description="Basic and acidic residues" evidence="5">
    <location>
        <begin position="476"/>
        <end position="486"/>
    </location>
</feature>
<evidence type="ECO:0000256" key="4">
    <source>
        <dbReference type="PIRSR" id="PIRSR600898-1"/>
    </source>
</evidence>
<dbReference type="AlphaFoldDB" id="A0A0C3LJT6"/>
<dbReference type="GO" id="GO:0020037">
    <property type="term" value="F:heme binding"/>
    <property type="evidence" value="ECO:0007669"/>
    <property type="project" value="InterPro"/>
</dbReference>
<evidence type="ECO:0000313" key="8">
    <source>
        <dbReference type="Proteomes" id="UP000054248"/>
    </source>
</evidence>
<protein>
    <recommendedName>
        <fullName evidence="9">Indoleamine 2,3-dioxygenase</fullName>
    </recommendedName>
</protein>
<dbReference type="GO" id="GO:0005737">
    <property type="term" value="C:cytoplasm"/>
    <property type="evidence" value="ECO:0007669"/>
    <property type="project" value="TreeGrafter"/>
</dbReference>
<dbReference type="EMBL" id="KN822943">
    <property type="protein sequence ID" value="KIO34313.1"/>
    <property type="molecule type" value="Genomic_DNA"/>
</dbReference>
<keyword evidence="6" id="KW-0732">Signal</keyword>
<dbReference type="GO" id="GO:0034354">
    <property type="term" value="P:'de novo' NAD+ biosynthetic process from L-tryptophan"/>
    <property type="evidence" value="ECO:0007669"/>
    <property type="project" value="TreeGrafter"/>
</dbReference>
<reference evidence="7 8" key="1">
    <citation type="submission" date="2014-04" db="EMBL/GenBank/DDBJ databases">
        <authorList>
            <consortium name="DOE Joint Genome Institute"/>
            <person name="Kuo A."/>
            <person name="Girlanda M."/>
            <person name="Perotto S."/>
            <person name="Kohler A."/>
            <person name="Nagy L.G."/>
            <person name="Floudas D."/>
            <person name="Copeland A."/>
            <person name="Barry K.W."/>
            <person name="Cichocki N."/>
            <person name="Veneault-Fourrey C."/>
            <person name="LaButti K."/>
            <person name="Lindquist E.A."/>
            <person name="Lipzen A."/>
            <person name="Lundell T."/>
            <person name="Morin E."/>
            <person name="Murat C."/>
            <person name="Sun H."/>
            <person name="Tunlid A."/>
            <person name="Henrissat B."/>
            <person name="Grigoriev I.V."/>
            <person name="Hibbett D.S."/>
            <person name="Martin F."/>
            <person name="Nordberg H.P."/>
            <person name="Cantor M.N."/>
            <person name="Hua S.X."/>
        </authorList>
    </citation>
    <scope>NUCLEOTIDE SEQUENCE [LARGE SCALE GENOMIC DNA]</scope>
    <source>
        <strain evidence="7 8">MUT 4182</strain>
    </source>
</reference>
<sequence length="486" mass="54771">MSLSCYQSLMQLWFLSSLQTVFACVHQLLLRLVASSTATATPPPLRWEPEPDAPIDLEKPYNHDRYLDAETGAFPSKPLPHLPQPFYVFEEILALVNGPLPALSLGEDKSEEAISRRPFGEKWRAKVRAQPTFDFTPLKDDVPTLQRAHAVLAWLVHFYVHSTPPPPNKEIVVPSSIARPLVQVSQWLKIAPVLTYADTVLWNFELEDEEKPFTANNMTFTTLFNMSNEASRDESEFYRCCAWIEQRGFDCTKLITSLVEDLECPPLSNDLDKADYHELIADHLRGLAPVVHDLTDILMSVKGSCRPNAFYSSIRPWYRGSDTEGEGLRWVYEGVEDCGSLELSGPSAGQTSTFHVLDALLGVQHNDKSRPFMERMLQYMPSEQRALLRHLQHQSHYIRSLVNESEMVRDAYNAVVDAMAKFRTDHLQVAVRYVVSPKDKCPITGLSAAMSQAGCPAQQRKSRGTGGNELSTMLKGSRDSTRSMKV</sequence>
<accession>A0A0C3LJT6</accession>
<evidence type="ECO:0000256" key="2">
    <source>
        <dbReference type="ARBA" id="ARBA00022723"/>
    </source>
</evidence>
<evidence type="ECO:0000256" key="3">
    <source>
        <dbReference type="ARBA" id="ARBA00023004"/>
    </source>
</evidence>
<feature type="binding site" description="proximal binding residue" evidence="4">
    <location>
        <position position="426"/>
    </location>
    <ligand>
        <name>heme b</name>
        <dbReference type="ChEBI" id="CHEBI:60344"/>
    </ligand>
    <ligandPart>
        <name>Fe</name>
        <dbReference type="ChEBI" id="CHEBI:18248"/>
    </ligandPart>
</feature>
<evidence type="ECO:0000313" key="7">
    <source>
        <dbReference type="EMBL" id="KIO34313.1"/>
    </source>
</evidence>
<feature type="signal peptide" evidence="6">
    <location>
        <begin position="1"/>
        <end position="23"/>
    </location>
</feature>
<dbReference type="GO" id="GO:0019441">
    <property type="term" value="P:L-tryptophan catabolic process to kynurenine"/>
    <property type="evidence" value="ECO:0007669"/>
    <property type="project" value="InterPro"/>
</dbReference>
<dbReference type="GO" id="GO:0046872">
    <property type="term" value="F:metal ion binding"/>
    <property type="evidence" value="ECO:0007669"/>
    <property type="project" value="UniProtKB-KW"/>
</dbReference>
<dbReference type="Gene3D" id="1.20.58.480">
    <property type="match status" value="1"/>
</dbReference>
<evidence type="ECO:0000256" key="5">
    <source>
        <dbReference type="SAM" id="MobiDB-lite"/>
    </source>
</evidence>
<evidence type="ECO:0000256" key="6">
    <source>
        <dbReference type="SAM" id="SignalP"/>
    </source>
</evidence>
<dbReference type="STRING" id="1051891.A0A0C3LJT6"/>
<dbReference type="SUPFAM" id="SSF140959">
    <property type="entry name" value="Indolic compounds 2,3-dioxygenase-like"/>
    <property type="match status" value="1"/>
</dbReference>
<gene>
    <name evidence="7" type="ORF">M407DRAFT_16848</name>
</gene>
<comment type="similarity">
    <text evidence="1">Belongs to the indoleamine 2,3-dioxygenase family.</text>
</comment>
<dbReference type="Pfam" id="PF01231">
    <property type="entry name" value="IDO"/>
    <property type="match status" value="1"/>
</dbReference>
<keyword evidence="4" id="KW-0349">Heme</keyword>
<dbReference type="PANTHER" id="PTHR28657:SF5">
    <property type="entry name" value="INDOLEAMINE 2,3-DIOXYGENASE"/>
    <property type="match status" value="1"/>
</dbReference>
<dbReference type="GO" id="GO:0033754">
    <property type="term" value="F:indoleamine 2,3-dioxygenase activity"/>
    <property type="evidence" value="ECO:0007669"/>
    <property type="project" value="TreeGrafter"/>
</dbReference>
<organism evidence="7 8">
    <name type="scientific">Tulasnella calospora MUT 4182</name>
    <dbReference type="NCBI Taxonomy" id="1051891"/>
    <lineage>
        <taxon>Eukaryota</taxon>
        <taxon>Fungi</taxon>
        <taxon>Dikarya</taxon>
        <taxon>Basidiomycota</taxon>
        <taxon>Agaricomycotina</taxon>
        <taxon>Agaricomycetes</taxon>
        <taxon>Cantharellales</taxon>
        <taxon>Tulasnellaceae</taxon>
        <taxon>Tulasnella</taxon>
    </lineage>
</organism>
<name>A0A0C3LJT6_9AGAM</name>
<dbReference type="Proteomes" id="UP000054248">
    <property type="component" value="Unassembled WGS sequence"/>
</dbReference>
<proteinExistence type="inferred from homology"/>
<keyword evidence="8" id="KW-1185">Reference proteome</keyword>
<keyword evidence="2 4" id="KW-0479">Metal-binding</keyword>
<dbReference type="OrthoDB" id="540174at2759"/>
<dbReference type="PANTHER" id="PTHR28657">
    <property type="entry name" value="INDOLEAMINE 2,3-DIOXYGENASE"/>
    <property type="match status" value="1"/>
</dbReference>
<dbReference type="InterPro" id="IPR000898">
    <property type="entry name" value="Indolamine_dOase"/>
</dbReference>
<evidence type="ECO:0000256" key="1">
    <source>
        <dbReference type="ARBA" id="ARBA00007119"/>
    </source>
</evidence>
<feature type="chain" id="PRO_5002166551" description="Indoleamine 2,3-dioxygenase" evidence="6">
    <location>
        <begin position="24"/>
        <end position="486"/>
    </location>
</feature>
<evidence type="ECO:0008006" key="9">
    <source>
        <dbReference type="Google" id="ProtNLM"/>
    </source>
</evidence>
<feature type="region of interest" description="Disordered" evidence="5">
    <location>
        <begin position="452"/>
        <end position="486"/>
    </location>
</feature>
<keyword evidence="3 4" id="KW-0408">Iron</keyword>